<proteinExistence type="predicted"/>
<protein>
    <submittedName>
        <fullName evidence="1">Chaperone protein Dnaj 49</fullName>
    </submittedName>
</protein>
<keyword evidence="2" id="KW-1185">Reference proteome</keyword>
<dbReference type="Proteomes" id="UP000653305">
    <property type="component" value="Unassembled WGS sequence"/>
</dbReference>
<comment type="caution">
    <text evidence="1">The sequence shown here is derived from an EMBL/GenBank/DDBJ whole genome shotgun (WGS) entry which is preliminary data.</text>
</comment>
<dbReference type="OrthoDB" id="10250354at2759"/>
<dbReference type="AlphaFoldDB" id="A0A830CVE1"/>
<evidence type="ECO:0000313" key="2">
    <source>
        <dbReference type="Proteomes" id="UP000653305"/>
    </source>
</evidence>
<sequence>MDSNKGEALRCINIAKQAIVAGNKQRALKFLTIARRLNHDLRGFANTPLEAYKAPPRLSIRKPNLARRHPLRPIAPALVNKLILNSLQVSDIEMYNLKNLDAELEHGRGAVDMVVAGRGPSKPRLRPTVRRGKRWRSMNSLIQNLKIIGAAILEIKAMMFV</sequence>
<name>A0A830CVE1_9LAMI</name>
<evidence type="ECO:0000313" key="1">
    <source>
        <dbReference type="EMBL" id="GFQ01579.1"/>
    </source>
</evidence>
<gene>
    <name evidence="1" type="ORF">PHJA_002301800</name>
</gene>
<accession>A0A830CVE1</accession>
<dbReference type="EMBL" id="BMAC01000693">
    <property type="protein sequence ID" value="GFQ01579.1"/>
    <property type="molecule type" value="Genomic_DNA"/>
</dbReference>
<organism evidence="1 2">
    <name type="scientific">Phtheirospermum japonicum</name>
    <dbReference type="NCBI Taxonomy" id="374723"/>
    <lineage>
        <taxon>Eukaryota</taxon>
        <taxon>Viridiplantae</taxon>
        <taxon>Streptophyta</taxon>
        <taxon>Embryophyta</taxon>
        <taxon>Tracheophyta</taxon>
        <taxon>Spermatophyta</taxon>
        <taxon>Magnoliopsida</taxon>
        <taxon>eudicotyledons</taxon>
        <taxon>Gunneridae</taxon>
        <taxon>Pentapetalae</taxon>
        <taxon>asterids</taxon>
        <taxon>lamiids</taxon>
        <taxon>Lamiales</taxon>
        <taxon>Orobanchaceae</taxon>
        <taxon>Orobanchaceae incertae sedis</taxon>
        <taxon>Phtheirospermum</taxon>
    </lineage>
</organism>
<reference evidence="1" key="1">
    <citation type="submission" date="2020-07" db="EMBL/GenBank/DDBJ databases">
        <title>Ethylene signaling mediates host invasion by parasitic plants.</title>
        <authorList>
            <person name="Yoshida S."/>
        </authorList>
    </citation>
    <scope>NUCLEOTIDE SEQUENCE</scope>
    <source>
        <strain evidence="1">Okayama</strain>
    </source>
</reference>